<dbReference type="Proteomes" id="UP001142078">
    <property type="component" value="Unassembled WGS sequence"/>
</dbReference>
<dbReference type="InterPro" id="IPR016181">
    <property type="entry name" value="Acyl_CoA_acyltransferase"/>
</dbReference>
<name>A0A9X2MGX4_9FIRM</name>
<dbReference type="PANTHER" id="PTHR43415">
    <property type="entry name" value="SPERMIDINE N(1)-ACETYLTRANSFERASE"/>
    <property type="match status" value="1"/>
</dbReference>
<gene>
    <name evidence="2" type="ORF">NSA23_06685</name>
</gene>
<dbReference type="Pfam" id="PF00583">
    <property type="entry name" value="Acetyltransf_1"/>
    <property type="match status" value="1"/>
</dbReference>
<dbReference type="PANTHER" id="PTHR43415:SF3">
    <property type="entry name" value="GNAT-FAMILY ACETYLTRANSFERASE"/>
    <property type="match status" value="1"/>
</dbReference>
<comment type="caution">
    <text evidence="2">The sequence shown here is derived from an EMBL/GenBank/DDBJ whole genome shotgun (WGS) entry which is preliminary data.</text>
</comment>
<dbReference type="Gene3D" id="3.40.630.30">
    <property type="match status" value="1"/>
</dbReference>
<evidence type="ECO:0000313" key="3">
    <source>
        <dbReference type="Proteomes" id="UP001142078"/>
    </source>
</evidence>
<dbReference type="CDD" id="cd04301">
    <property type="entry name" value="NAT_SF"/>
    <property type="match status" value="1"/>
</dbReference>
<dbReference type="OrthoDB" id="948250at2"/>
<dbReference type="RefSeq" id="WP_042679756.1">
    <property type="nucleotide sequence ID" value="NZ_CABKTM010000015.1"/>
</dbReference>
<reference evidence="2" key="1">
    <citation type="submission" date="2022-07" db="EMBL/GenBank/DDBJ databases">
        <title>Enhanced cultured diversity of the mouse gut microbiota enables custom-made synthetic communities.</title>
        <authorList>
            <person name="Afrizal A."/>
        </authorList>
    </citation>
    <scope>NUCLEOTIDE SEQUENCE</scope>
    <source>
        <strain evidence="2">DSM 29482</strain>
    </source>
</reference>
<proteinExistence type="predicted"/>
<dbReference type="InterPro" id="IPR000182">
    <property type="entry name" value="GNAT_dom"/>
</dbReference>
<sequence length="178" mass="20170">MKKLKLKNGNTMIIRKANKFDAKAILEYIDTVSGESVFLTFGQGEFDKTIEQEENFIDNISKKDNALFIIAEVDGKIVGNLNFSGGARPRIAHTGEFGISVLKEYWGQSIGTELIKYLIEWCKQSGVIRKINLRVRSDNYSAIHVYEKLGFSKEGIITRDFLINGRFYDSICMGLNID</sequence>
<keyword evidence="3" id="KW-1185">Reference proteome</keyword>
<feature type="domain" description="N-acetyltransferase" evidence="1">
    <location>
        <begin position="12"/>
        <end position="178"/>
    </location>
</feature>
<evidence type="ECO:0000313" key="2">
    <source>
        <dbReference type="EMBL" id="MCR2043805.1"/>
    </source>
</evidence>
<dbReference type="PROSITE" id="PS51186">
    <property type="entry name" value="GNAT"/>
    <property type="match status" value="1"/>
</dbReference>
<dbReference type="GO" id="GO:0016747">
    <property type="term" value="F:acyltransferase activity, transferring groups other than amino-acyl groups"/>
    <property type="evidence" value="ECO:0007669"/>
    <property type="project" value="InterPro"/>
</dbReference>
<dbReference type="EMBL" id="JANJZL010000003">
    <property type="protein sequence ID" value="MCR2043805.1"/>
    <property type="molecule type" value="Genomic_DNA"/>
</dbReference>
<evidence type="ECO:0000259" key="1">
    <source>
        <dbReference type="PROSITE" id="PS51186"/>
    </source>
</evidence>
<organism evidence="2 3">
    <name type="scientific">Anaerosalibacter massiliensis</name>
    <dbReference type="NCBI Taxonomy" id="1347392"/>
    <lineage>
        <taxon>Bacteria</taxon>
        <taxon>Bacillati</taxon>
        <taxon>Bacillota</taxon>
        <taxon>Tissierellia</taxon>
        <taxon>Tissierellales</taxon>
        <taxon>Sporanaerobacteraceae</taxon>
        <taxon>Anaerosalibacter</taxon>
    </lineage>
</organism>
<dbReference type="SUPFAM" id="SSF55729">
    <property type="entry name" value="Acyl-CoA N-acyltransferases (Nat)"/>
    <property type="match status" value="1"/>
</dbReference>
<protein>
    <submittedName>
        <fullName evidence="2">GNAT family N-acetyltransferase</fullName>
    </submittedName>
</protein>
<accession>A0A9X2MGX4</accession>
<dbReference type="AlphaFoldDB" id="A0A9X2MGX4"/>